<accession>A0A8J3DKX5</accession>
<evidence type="ECO:0000256" key="1">
    <source>
        <dbReference type="SAM" id="Phobius"/>
    </source>
</evidence>
<keyword evidence="3" id="KW-1185">Reference proteome</keyword>
<keyword evidence="1" id="KW-1133">Transmembrane helix</keyword>
<dbReference type="EMBL" id="BMZO01000001">
    <property type="protein sequence ID" value="GHC62220.1"/>
    <property type="molecule type" value="Genomic_DNA"/>
</dbReference>
<dbReference type="Proteomes" id="UP000641137">
    <property type="component" value="Unassembled WGS sequence"/>
</dbReference>
<proteinExistence type="predicted"/>
<feature type="transmembrane region" description="Helical" evidence="1">
    <location>
        <begin position="195"/>
        <end position="217"/>
    </location>
</feature>
<dbReference type="PANTHER" id="PTHR31881">
    <property type="match status" value="1"/>
</dbReference>
<evidence type="ECO:0000313" key="3">
    <source>
        <dbReference type="Proteomes" id="UP000641137"/>
    </source>
</evidence>
<dbReference type="InterPro" id="IPR006747">
    <property type="entry name" value="DUF599"/>
</dbReference>
<feature type="transmembrane region" description="Helical" evidence="1">
    <location>
        <begin position="12"/>
        <end position="34"/>
    </location>
</feature>
<evidence type="ECO:0000313" key="2">
    <source>
        <dbReference type="EMBL" id="GHC62220.1"/>
    </source>
</evidence>
<sequence>MRDLVHFTWIDYLAILYFVGIWMLFSIAANGGVVRRKSLSAYMNQQRRLWMQTLAHRDLRMIDTSIMASLQQGTAFFASSALIAIGGCFALLGAPDRVMAVLSDLPVTSQALRVTFEIKVIGLILVLAFAFFKFTWSYRLFNYCAILIGAVPVMSVRHSDPEKMDRAVERAAQVNIIAGKHFNEGLRAIFFSIGYLGWFVNGWIFFLTSTVLTLVLIKRQFFSSARLAVMDELDEAKAPPAQGAGSRSDVRPENL</sequence>
<dbReference type="Pfam" id="PF04654">
    <property type="entry name" value="DUF599"/>
    <property type="match status" value="1"/>
</dbReference>
<dbReference type="RefSeq" id="WP_189487190.1">
    <property type="nucleotide sequence ID" value="NZ_BMZO01000001.1"/>
</dbReference>
<feature type="transmembrane region" description="Helical" evidence="1">
    <location>
        <begin position="139"/>
        <end position="156"/>
    </location>
</feature>
<name>A0A8J3DKX5_9HYPH</name>
<protein>
    <submittedName>
        <fullName evidence="2">Membrane protein</fullName>
    </submittedName>
</protein>
<dbReference type="PANTHER" id="PTHR31881:SF6">
    <property type="entry name" value="OS09G0494600 PROTEIN"/>
    <property type="match status" value="1"/>
</dbReference>
<keyword evidence="1" id="KW-0472">Membrane</keyword>
<gene>
    <name evidence="2" type="ORF">GCM10010136_03250</name>
</gene>
<organism evidence="2 3">
    <name type="scientific">Limoniibacter endophyticus</name>
    <dbReference type="NCBI Taxonomy" id="1565040"/>
    <lineage>
        <taxon>Bacteria</taxon>
        <taxon>Pseudomonadati</taxon>
        <taxon>Pseudomonadota</taxon>
        <taxon>Alphaproteobacteria</taxon>
        <taxon>Hyphomicrobiales</taxon>
        <taxon>Bartonellaceae</taxon>
        <taxon>Limoniibacter</taxon>
    </lineage>
</organism>
<feature type="transmembrane region" description="Helical" evidence="1">
    <location>
        <begin position="114"/>
        <end position="132"/>
    </location>
</feature>
<dbReference type="AlphaFoldDB" id="A0A8J3DKX5"/>
<comment type="caution">
    <text evidence="2">The sequence shown here is derived from an EMBL/GenBank/DDBJ whole genome shotgun (WGS) entry which is preliminary data.</text>
</comment>
<feature type="transmembrane region" description="Helical" evidence="1">
    <location>
        <begin position="75"/>
        <end position="94"/>
    </location>
</feature>
<reference evidence="2" key="2">
    <citation type="submission" date="2020-09" db="EMBL/GenBank/DDBJ databases">
        <authorList>
            <person name="Sun Q."/>
            <person name="Kim S."/>
        </authorList>
    </citation>
    <scope>NUCLEOTIDE SEQUENCE</scope>
    <source>
        <strain evidence="2">KCTC 42097</strain>
    </source>
</reference>
<reference evidence="2" key="1">
    <citation type="journal article" date="2014" name="Int. J. Syst. Evol. Microbiol.">
        <title>Complete genome sequence of Corynebacterium casei LMG S-19264T (=DSM 44701T), isolated from a smear-ripened cheese.</title>
        <authorList>
            <consortium name="US DOE Joint Genome Institute (JGI-PGF)"/>
            <person name="Walter F."/>
            <person name="Albersmeier A."/>
            <person name="Kalinowski J."/>
            <person name="Ruckert C."/>
        </authorList>
    </citation>
    <scope>NUCLEOTIDE SEQUENCE</scope>
    <source>
        <strain evidence="2">KCTC 42097</strain>
    </source>
</reference>
<keyword evidence="1" id="KW-0812">Transmembrane</keyword>